<organism evidence="1 2">
    <name type="scientific">Pseudocercospora eumusae</name>
    <dbReference type="NCBI Taxonomy" id="321146"/>
    <lineage>
        <taxon>Eukaryota</taxon>
        <taxon>Fungi</taxon>
        <taxon>Dikarya</taxon>
        <taxon>Ascomycota</taxon>
        <taxon>Pezizomycotina</taxon>
        <taxon>Dothideomycetes</taxon>
        <taxon>Dothideomycetidae</taxon>
        <taxon>Mycosphaerellales</taxon>
        <taxon>Mycosphaerellaceae</taxon>
        <taxon>Pseudocercospora</taxon>
    </lineage>
</organism>
<gene>
    <name evidence="1" type="ORF">AC578_7767</name>
</gene>
<sequence length="165" mass="18851">MPPTTTLVFECFFCLQREQMGPSPSHPTNPRVKSVCCTPCAFLLALWLLTNARKHKCESLLIRLRDAIGNAQMTERDQKAMSRFTAARHLMRDMHIVLNHQLLEIPLRLQRLGGPSSCDRRVHVSLDDDKLPGYTWFLRHADVNAWTTGPLREQYPNAQIQASSV</sequence>
<comment type="caution">
    <text evidence="1">The sequence shown here is derived from an EMBL/GenBank/DDBJ whole genome shotgun (WGS) entry which is preliminary data.</text>
</comment>
<dbReference type="EMBL" id="LFZN01000186">
    <property type="protein sequence ID" value="KXS96108.1"/>
    <property type="molecule type" value="Genomic_DNA"/>
</dbReference>
<protein>
    <submittedName>
        <fullName evidence="1">Uncharacterized protein</fullName>
    </submittedName>
</protein>
<name>A0A139H137_9PEZI</name>
<evidence type="ECO:0000313" key="2">
    <source>
        <dbReference type="Proteomes" id="UP000070133"/>
    </source>
</evidence>
<keyword evidence="2" id="KW-1185">Reference proteome</keyword>
<accession>A0A139H137</accession>
<dbReference type="AlphaFoldDB" id="A0A139H137"/>
<dbReference type="Proteomes" id="UP000070133">
    <property type="component" value="Unassembled WGS sequence"/>
</dbReference>
<evidence type="ECO:0000313" key="1">
    <source>
        <dbReference type="EMBL" id="KXS96108.1"/>
    </source>
</evidence>
<reference evidence="1 2" key="1">
    <citation type="submission" date="2015-07" db="EMBL/GenBank/DDBJ databases">
        <title>Comparative genomics of the Sigatoka disease complex on banana suggests a link between parallel evolutionary changes in Pseudocercospora fijiensis and Pseudocercospora eumusae and increased virulence on the banana host.</title>
        <authorList>
            <person name="Chang T.-C."/>
            <person name="Salvucci A."/>
            <person name="Crous P.W."/>
            <person name="Stergiopoulos I."/>
        </authorList>
    </citation>
    <scope>NUCLEOTIDE SEQUENCE [LARGE SCALE GENOMIC DNA]</scope>
    <source>
        <strain evidence="1 2">CBS 114824</strain>
    </source>
</reference>
<proteinExistence type="predicted"/>